<dbReference type="GO" id="GO:0005975">
    <property type="term" value="P:carbohydrate metabolic process"/>
    <property type="evidence" value="ECO:0007669"/>
    <property type="project" value="InterPro"/>
</dbReference>
<reference evidence="1" key="1">
    <citation type="submission" date="2020-08" db="EMBL/GenBank/DDBJ databases">
        <title>Genome public.</title>
        <authorList>
            <person name="Liu C."/>
            <person name="Sun Q."/>
        </authorList>
    </citation>
    <scope>NUCLEOTIDE SEQUENCE</scope>
    <source>
        <strain evidence="1">NSJ-33</strain>
    </source>
</reference>
<dbReference type="InterPro" id="IPR014718">
    <property type="entry name" value="GH-type_carb-bd"/>
</dbReference>
<dbReference type="Gene3D" id="2.70.98.10">
    <property type="match status" value="1"/>
</dbReference>
<dbReference type="PANTHER" id="PTHR11122">
    <property type="entry name" value="APOSPORY-ASSOCIATED PROTEIN C-RELATED"/>
    <property type="match status" value="1"/>
</dbReference>
<dbReference type="InterPro" id="IPR011013">
    <property type="entry name" value="Gal_mutarotase_sf_dom"/>
</dbReference>
<dbReference type="GO" id="GO:0016853">
    <property type="term" value="F:isomerase activity"/>
    <property type="evidence" value="ECO:0007669"/>
    <property type="project" value="InterPro"/>
</dbReference>
<dbReference type="Pfam" id="PF01263">
    <property type="entry name" value="Aldose_epim"/>
    <property type="match status" value="1"/>
</dbReference>
<evidence type="ECO:0000313" key="2">
    <source>
        <dbReference type="Proteomes" id="UP000610760"/>
    </source>
</evidence>
<accession>A0A926E587</accession>
<dbReference type="RefSeq" id="WP_249294344.1">
    <property type="nucleotide sequence ID" value="NZ_JACRSV010000001.1"/>
</dbReference>
<protein>
    <recommendedName>
        <fullName evidence="3">Aldose 1-epimerase</fullName>
    </recommendedName>
</protein>
<dbReference type="AlphaFoldDB" id="A0A926E587"/>
<dbReference type="EMBL" id="JACRSV010000001">
    <property type="protein sequence ID" value="MBC8559451.1"/>
    <property type="molecule type" value="Genomic_DNA"/>
</dbReference>
<proteinExistence type="predicted"/>
<dbReference type="PANTHER" id="PTHR11122:SF13">
    <property type="entry name" value="GLUCOSE-6-PHOSPHATE 1-EPIMERASE"/>
    <property type="match status" value="1"/>
</dbReference>
<dbReference type="Proteomes" id="UP000610760">
    <property type="component" value="Unassembled WGS sequence"/>
</dbReference>
<dbReference type="GO" id="GO:0030246">
    <property type="term" value="F:carbohydrate binding"/>
    <property type="evidence" value="ECO:0007669"/>
    <property type="project" value="InterPro"/>
</dbReference>
<evidence type="ECO:0000313" key="1">
    <source>
        <dbReference type="EMBL" id="MBC8559451.1"/>
    </source>
</evidence>
<comment type="caution">
    <text evidence="1">The sequence shown here is derived from an EMBL/GenBank/DDBJ whole genome shotgun (WGS) entry which is preliminary data.</text>
</comment>
<sequence>MITLQNNGMTAHISLTGAELKSLRDSAGNEMLWPGDPNGWERSSPLLFPIVSNTRNKKLTIKGREYDMPNHGVVRNLPWEVEQPSAERAVFSVCENEETLSHYPYRFSLTAEYTLLPGGIRLELTVHNTNDEPMPYCIGTHPGLKVPFESSKGSDFSDYSLLFDQPERQDCPLYNFKERQIDIDRRETFLSDPQTFRLDHNIFNRVDSVILDNLNSRKVILKDSKTGEAVEYRLQNFSDLCVWNMMNAKFLCVEAWQGLSVLNTEDNTLENKHNVVTLAPGESKTHILEIEKV</sequence>
<keyword evidence="2" id="KW-1185">Reference proteome</keyword>
<dbReference type="InterPro" id="IPR008183">
    <property type="entry name" value="Aldose_1/G6P_1-epimerase"/>
</dbReference>
<name>A0A926E587_9FIRM</name>
<gene>
    <name evidence="1" type="ORF">H8710_05125</name>
</gene>
<organism evidence="1 2">
    <name type="scientific">Fumia xinanensis</name>
    <dbReference type="NCBI Taxonomy" id="2763659"/>
    <lineage>
        <taxon>Bacteria</taxon>
        <taxon>Bacillati</taxon>
        <taxon>Bacillota</taxon>
        <taxon>Clostridia</taxon>
        <taxon>Eubacteriales</taxon>
        <taxon>Oscillospiraceae</taxon>
        <taxon>Fumia</taxon>
    </lineage>
</organism>
<dbReference type="SUPFAM" id="SSF74650">
    <property type="entry name" value="Galactose mutarotase-like"/>
    <property type="match status" value="1"/>
</dbReference>
<evidence type="ECO:0008006" key="3">
    <source>
        <dbReference type="Google" id="ProtNLM"/>
    </source>
</evidence>